<feature type="domain" description="Thiopeptide-type bacteriocin biosynthesis" evidence="2">
    <location>
        <begin position="741"/>
        <end position="990"/>
    </location>
</feature>
<dbReference type="NCBIfam" id="TIGR03891">
    <property type="entry name" value="thiopep_ocin"/>
    <property type="match status" value="1"/>
</dbReference>
<dbReference type="Pfam" id="PF04738">
    <property type="entry name" value="Lant_dehydr_N"/>
    <property type="match status" value="1"/>
</dbReference>
<evidence type="ECO:0000313" key="3">
    <source>
        <dbReference type="EMBL" id="GAA2731485.1"/>
    </source>
</evidence>
<evidence type="ECO:0000313" key="4">
    <source>
        <dbReference type="Proteomes" id="UP001501842"/>
    </source>
</evidence>
<comment type="caution">
    <text evidence="3">The sequence shown here is derived from an EMBL/GenBank/DDBJ whole genome shotgun (WGS) entry which is preliminary data.</text>
</comment>
<name>A0ABN3UEY2_9ACTN</name>
<accession>A0ABN3UEY2</accession>
<dbReference type="Proteomes" id="UP001501842">
    <property type="component" value="Unassembled WGS sequence"/>
</dbReference>
<dbReference type="InterPro" id="IPR023809">
    <property type="entry name" value="Thiopep_bacteriocin_synth_dom"/>
</dbReference>
<gene>
    <name evidence="3" type="ORF">GCM10010439_47020</name>
</gene>
<keyword evidence="4" id="KW-1185">Reference proteome</keyword>
<dbReference type="EMBL" id="BAAATZ010000020">
    <property type="protein sequence ID" value="GAA2731485.1"/>
    <property type="molecule type" value="Genomic_DNA"/>
</dbReference>
<sequence>MVLVRATTDPGGFGLPDLDPADHAALETHGRAWLTKTWEHPQVRSAVRVASPDLAASLDRWVIAGGPATIRDVRRAVLSLASYVKRWQGRATPFGSFAGVTAARIGPAAVRIGTGHRSIARVDAEWLTDVVAWLDAHRLLRSRVAVVAASTARVRDGRLIVPRRTGTGEHLPGPLRDATVRYTRPVRTALAAARAPIPFAQLEADLTHAYPTASREAICNVLHGLIDQGALITSLRPAMTAVDGLAHLITVLRYALDSEILPGLADVADLLTRLERIGTDITAHNAGDTAAADRAAATMAEVVGVASRPCMAHDVRLDADVSVPAQVLAEAERAAGVLLRMVTQPFGTGAWLDYHAEFRRRYGPGAIVPVTELVSEAGLGYPSGFLGSTKARPGWRMITERDVALLRLIEQAYMDQAEEIVLTDADVNALTFGDAAAMVPPDRIELGFALHATDTAAIDRGDYRLCVTGAPAVPTSMAGRFGYLLDDEDRDRLAAGYADASGEALAVQVAFPPRRPRNENVTRTLAYLPHIVSVGDHPDGTAGPVIGVEDLAVTADAEQMYLVQASTGRRIVPRISHALELTVQTPPLARFLAEVADARTAAFSPFDVGAARNLTYIPRIRYRRTVLAPARWVLEAADLPELGEWLRRWRVPARIVASTGVLRLPLDLDQPLDRAMLTVQLKKTPRIELLEGAPADGFGWSQGRPVEFLLPMRVAVSRPLPVTTPPGRTHPPGTDLVLAAQLAGDPARFDDVLTGHLPGFVDGLDGLVDRWWVTRTRDLIRVEADQHLTVIVRLHGLDGWAPVARAFGEFAESLTRAALPGQLTFTSYNEHPGRYGHGGALEAAERVFAADTVAAIAQLRVAGSSGIPPQAVAAASMAHLAAAFAPDPVTGYRALLTRLPQGSGQVDRTLAAHVHRLADPTDGYRAVRELPDGQALAEAWSDRDAALAGYYRAVSEQREADSVLRSLLHEHHRRAVIIDTEAERDTGRLARAAAMRRLALAGAAR</sequence>
<protein>
    <submittedName>
        <fullName evidence="3">Lantibiotic dehydratase</fullName>
    </submittedName>
</protein>
<dbReference type="InterPro" id="IPR006827">
    <property type="entry name" value="Lant_deHydtase_N"/>
</dbReference>
<feature type="domain" description="Lantibiotic dehydratase N-terminal" evidence="1">
    <location>
        <begin position="39"/>
        <end position="677"/>
    </location>
</feature>
<reference evidence="3 4" key="1">
    <citation type="journal article" date="2019" name="Int. J. Syst. Evol. Microbiol.">
        <title>The Global Catalogue of Microorganisms (GCM) 10K type strain sequencing project: providing services to taxonomists for standard genome sequencing and annotation.</title>
        <authorList>
            <consortium name="The Broad Institute Genomics Platform"/>
            <consortium name="The Broad Institute Genome Sequencing Center for Infectious Disease"/>
            <person name="Wu L."/>
            <person name="Ma J."/>
        </authorList>
    </citation>
    <scope>NUCLEOTIDE SEQUENCE [LARGE SCALE GENOMIC DNA]</scope>
    <source>
        <strain evidence="3 4">JCM 8201</strain>
    </source>
</reference>
<organism evidence="3 4">
    <name type="scientific">Actinocorallia aurantiaca</name>
    <dbReference type="NCBI Taxonomy" id="46204"/>
    <lineage>
        <taxon>Bacteria</taxon>
        <taxon>Bacillati</taxon>
        <taxon>Actinomycetota</taxon>
        <taxon>Actinomycetes</taxon>
        <taxon>Streptosporangiales</taxon>
        <taxon>Thermomonosporaceae</taxon>
        <taxon>Actinocorallia</taxon>
    </lineage>
</organism>
<evidence type="ECO:0000259" key="1">
    <source>
        <dbReference type="Pfam" id="PF04738"/>
    </source>
</evidence>
<dbReference type="Pfam" id="PF14028">
    <property type="entry name" value="Lant_dehydr_C"/>
    <property type="match status" value="1"/>
</dbReference>
<proteinExistence type="predicted"/>
<dbReference type="RefSeq" id="WP_344452841.1">
    <property type="nucleotide sequence ID" value="NZ_BAAATZ010000020.1"/>
</dbReference>
<evidence type="ECO:0000259" key="2">
    <source>
        <dbReference type="Pfam" id="PF14028"/>
    </source>
</evidence>